<evidence type="ECO:0000256" key="2">
    <source>
        <dbReference type="SAM" id="Phobius"/>
    </source>
</evidence>
<dbReference type="AlphaFoldDB" id="F0VPA7"/>
<name>F0VPA7_NEOCL</name>
<feature type="compositionally biased region" description="Polar residues" evidence="1">
    <location>
        <begin position="130"/>
        <end position="159"/>
    </location>
</feature>
<dbReference type="eggNOG" id="ENOG502SGN2">
    <property type="taxonomic scope" value="Eukaryota"/>
</dbReference>
<accession>F0VPA7</accession>
<keyword evidence="2" id="KW-0812">Transmembrane</keyword>
<dbReference type="InParanoid" id="F0VPA7"/>
<dbReference type="VEuPathDB" id="ToxoDB:NCLIV_059780"/>
<reference evidence="3" key="1">
    <citation type="submission" date="2011-02" db="EMBL/GenBank/DDBJ databases">
        <authorList>
            <person name="Aslett M."/>
        </authorList>
    </citation>
    <scope>NUCLEOTIDE SEQUENCE</scope>
    <source>
        <strain evidence="3">Liverpool</strain>
    </source>
</reference>
<proteinExistence type="predicted"/>
<evidence type="ECO:0000256" key="1">
    <source>
        <dbReference type="SAM" id="MobiDB-lite"/>
    </source>
</evidence>
<dbReference type="EMBL" id="FR823392">
    <property type="protein sequence ID" value="CBZ55553.1"/>
    <property type="molecule type" value="Genomic_DNA"/>
</dbReference>
<dbReference type="Proteomes" id="UP000007494">
    <property type="component" value="Chromosome XI"/>
</dbReference>
<dbReference type="EMBL" id="LN714486">
    <property type="protein sequence ID" value="CEL70293.1"/>
    <property type="molecule type" value="Genomic_DNA"/>
</dbReference>
<reference evidence="4" key="4">
    <citation type="journal article" date="2015" name="PLoS ONE">
        <title>Comprehensive Evaluation of Toxoplasma gondii VEG and Neospora caninum LIV Genomes with Tachyzoite Stage Transcriptome and Proteome Defines Novel Transcript Features.</title>
        <authorList>
            <person name="Ramaprasad A."/>
            <person name="Mourier T."/>
            <person name="Naeem R."/>
            <person name="Malas T.B."/>
            <person name="Moussa E."/>
            <person name="Panigrahi A."/>
            <person name="Vermont S.J."/>
            <person name="Otto T.D."/>
            <person name="Wastling J."/>
            <person name="Pain A."/>
        </authorList>
    </citation>
    <scope>NUCLEOTIDE SEQUENCE</scope>
    <source>
        <strain evidence="4">Liverpool</strain>
    </source>
</reference>
<evidence type="ECO:0000313" key="5">
    <source>
        <dbReference type="Proteomes" id="UP000007494"/>
    </source>
</evidence>
<feature type="transmembrane region" description="Helical" evidence="2">
    <location>
        <begin position="350"/>
        <end position="368"/>
    </location>
</feature>
<keyword evidence="5" id="KW-1185">Reference proteome</keyword>
<feature type="compositionally biased region" description="Polar residues" evidence="1">
    <location>
        <begin position="213"/>
        <end position="229"/>
    </location>
</feature>
<feature type="transmembrane region" description="Helical" evidence="2">
    <location>
        <begin position="388"/>
        <end position="410"/>
    </location>
</feature>
<dbReference type="GeneID" id="13440966"/>
<organism evidence="3 5">
    <name type="scientific">Neospora caninum (strain Liverpool)</name>
    <dbReference type="NCBI Taxonomy" id="572307"/>
    <lineage>
        <taxon>Eukaryota</taxon>
        <taxon>Sar</taxon>
        <taxon>Alveolata</taxon>
        <taxon>Apicomplexa</taxon>
        <taxon>Conoidasida</taxon>
        <taxon>Coccidia</taxon>
        <taxon>Eucoccidiorida</taxon>
        <taxon>Eimeriorina</taxon>
        <taxon>Sarcocystidae</taxon>
        <taxon>Neospora</taxon>
    </lineage>
</organism>
<dbReference type="OrthoDB" id="330758at2759"/>
<feature type="compositionally biased region" description="Acidic residues" evidence="1">
    <location>
        <begin position="1"/>
        <end position="10"/>
    </location>
</feature>
<dbReference type="RefSeq" id="XP_003885581.1">
    <property type="nucleotide sequence ID" value="XM_003885532.1"/>
</dbReference>
<keyword evidence="2" id="KW-1133">Transmembrane helix</keyword>
<sequence>MDGNGEDEYSAGEKEAIFLHPADRPEKDATGISVPNSASNRASKMAGEVRERLVLLSEESPSAERLASDRSGIPDPFPDVQIPATQSPCDASSSSENGGVDIKDPPIFSGGNEIRDTSSGIHPGPGFLSCSISSDSLVYSTSSCPPRQDTDQQNGTSARVSEADSRRSSTSEAPRCMSDSPSPRSPPVFPTTPEERGRNSGSFPSSRPLMPGISNSPRRSEQPLTSSRALETASAEPESQHLSPSMRQPLTTHPGNGADERLVHTSTWVPVGDLSGKKMEYPVESLRLQNLDQLIWRVRLVREVLAGLIGMQAVFSLTSFVFDNAAAGIVALFCMLCSVFAHADRRPASYLLTCLLALALASTVLASLCTRVYGFEPYYVDVTLHRVSIGQIAVLLLVSISTAILTYQTISLQKAQRRKAENSTHGGDQMVLPGVLSNVLLQRGTSNARYILRSAESAAAAAKVEGTVGISIPPALQEEDDEAETNTDCSFDRRESVCVQREGASRLGSTLPPA</sequence>
<dbReference type="OMA" id="RVYGFEP"/>
<feature type="compositionally biased region" description="Polar residues" evidence="1">
    <location>
        <begin position="83"/>
        <end position="97"/>
    </location>
</feature>
<reference evidence="5" key="3">
    <citation type="journal article" date="2012" name="PLoS Pathog.">
        <title>Comparative genomics of the apicomplexan parasites Toxoplasma gondii and Neospora caninum: Coccidia differing in host range and transmission strategy.</title>
        <authorList>
            <person name="Reid A.J."/>
            <person name="Vermont S.J."/>
            <person name="Cotton J.A."/>
            <person name="Harris D."/>
            <person name="Hill-Cawthorne G.A."/>
            <person name="Konen-Waisman S."/>
            <person name="Latham S.M."/>
            <person name="Mourier T."/>
            <person name="Norton R."/>
            <person name="Quail M.A."/>
            <person name="Sanders M."/>
            <person name="Shanmugam D."/>
            <person name="Sohal A."/>
            <person name="Wasmuth J.D."/>
            <person name="Brunk B."/>
            <person name="Grigg M.E."/>
            <person name="Howard J.C."/>
            <person name="Parkinson J."/>
            <person name="Roos D.S."/>
            <person name="Trees A.J."/>
            <person name="Berriman M."/>
            <person name="Pain A."/>
            <person name="Wastling J.M."/>
        </authorList>
    </citation>
    <scope>NUCLEOTIDE SEQUENCE [LARGE SCALE GENOMIC DNA]</scope>
    <source>
        <strain evidence="5">Liverpool</strain>
    </source>
</reference>
<protein>
    <recommendedName>
        <fullName evidence="6">Transmembrane protein</fullName>
    </recommendedName>
</protein>
<feature type="region of interest" description="Disordered" evidence="1">
    <location>
        <begin position="1"/>
        <end position="261"/>
    </location>
</feature>
<feature type="compositionally biased region" description="Polar residues" evidence="1">
    <location>
        <begin position="33"/>
        <end position="42"/>
    </location>
</feature>
<reference evidence="3" key="2">
    <citation type="submission" date="2011-03" db="EMBL/GenBank/DDBJ databases">
        <title>Comparative genomics and transcriptomics of Neospora caninum and Toxoplasma gondii.</title>
        <authorList>
            <person name="Reid A.J."/>
            <person name="Sohal A."/>
            <person name="Harris D."/>
            <person name="Quail M."/>
            <person name="Sanders M."/>
            <person name="Berriman M."/>
            <person name="Wastling J.M."/>
            <person name="Pain A."/>
        </authorList>
    </citation>
    <scope>NUCLEOTIDE SEQUENCE</scope>
    <source>
        <strain evidence="3">Liverpool</strain>
    </source>
</reference>
<feature type="transmembrane region" description="Helical" evidence="2">
    <location>
        <begin position="325"/>
        <end position="343"/>
    </location>
</feature>
<gene>
    <name evidence="4" type="ORF">BN1204_059780</name>
    <name evidence="3" type="ORF">NCLIV_059780</name>
</gene>
<evidence type="ECO:0000313" key="4">
    <source>
        <dbReference type="EMBL" id="CEL70293.1"/>
    </source>
</evidence>
<dbReference type="TCDB" id="9.B.215.1.8">
    <property type="family name" value="the plasmodium basal complex transmembrane protein (btp) family"/>
</dbReference>
<feature type="compositionally biased region" description="Polar residues" evidence="1">
    <location>
        <begin position="240"/>
        <end position="254"/>
    </location>
</feature>
<keyword evidence="2" id="KW-0472">Membrane</keyword>
<evidence type="ECO:0008006" key="6">
    <source>
        <dbReference type="Google" id="ProtNLM"/>
    </source>
</evidence>
<evidence type="ECO:0000313" key="3">
    <source>
        <dbReference type="EMBL" id="CBZ55553.1"/>
    </source>
</evidence>
<feature type="compositionally biased region" description="Basic and acidic residues" evidence="1">
    <location>
        <begin position="11"/>
        <end position="29"/>
    </location>
</feature>